<feature type="domain" description="Aminoglycoside phosphotransferase" evidence="1">
    <location>
        <begin position="43"/>
        <end position="118"/>
    </location>
</feature>
<dbReference type="InterPro" id="IPR051678">
    <property type="entry name" value="AGP_Transferase"/>
</dbReference>
<evidence type="ECO:0000313" key="3">
    <source>
        <dbReference type="Proteomes" id="UP001390339"/>
    </source>
</evidence>
<evidence type="ECO:0000259" key="1">
    <source>
        <dbReference type="Pfam" id="PF01636"/>
    </source>
</evidence>
<proteinExistence type="predicted"/>
<dbReference type="Pfam" id="PF01636">
    <property type="entry name" value="APH"/>
    <property type="match status" value="1"/>
</dbReference>
<dbReference type="PANTHER" id="PTHR21310:SF55">
    <property type="entry name" value="AMINOGLYCOSIDE PHOSPHOTRANSFERASE DOMAIN-CONTAINING PROTEIN"/>
    <property type="match status" value="1"/>
</dbReference>
<organism evidence="2 3">
    <name type="scientific">Apiospora arundinis</name>
    <dbReference type="NCBI Taxonomy" id="335852"/>
    <lineage>
        <taxon>Eukaryota</taxon>
        <taxon>Fungi</taxon>
        <taxon>Dikarya</taxon>
        <taxon>Ascomycota</taxon>
        <taxon>Pezizomycotina</taxon>
        <taxon>Sordariomycetes</taxon>
        <taxon>Xylariomycetidae</taxon>
        <taxon>Amphisphaeriales</taxon>
        <taxon>Apiosporaceae</taxon>
        <taxon>Apiospora</taxon>
    </lineage>
</organism>
<dbReference type="SUPFAM" id="SSF56112">
    <property type="entry name" value="Protein kinase-like (PK-like)"/>
    <property type="match status" value="1"/>
</dbReference>
<accession>A0ABR2IHP3</accession>
<name>A0ABR2IHP3_9PEZI</name>
<dbReference type="Gene3D" id="3.90.1200.10">
    <property type="match status" value="1"/>
</dbReference>
<protein>
    <submittedName>
        <fullName evidence="2">Kinase-like domain-containing protein</fullName>
    </submittedName>
</protein>
<dbReference type="InterPro" id="IPR011009">
    <property type="entry name" value="Kinase-like_dom_sf"/>
</dbReference>
<gene>
    <name evidence="2" type="ORF">PGQ11_009059</name>
</gene>
<dbReference type="EMBL" id="JAPCWZ010000005">
    <property type="protein sequence ID" value="KAK8862824.1"/>
    <property type="molecule type" value="Genomic_DNA"/>
</dbReference>
<evidence type="ECO:0000313" key="2">
    <source>
        <dbReference type="EMBL" id="KAK8862824.1"/>
    </source>
</evidence>
<dbReference type="Proteomes" id="UP001390339">
    <property type="component" value="Unassembled WGS sequence"/>
</dbReference>
<sequence>MLVRIFLDQGMNKNCAFDGGPFYDCRLPSKEFWGPYATTRDFHQALAGDADVDTEYADLPDNIIELFEFYRQFDAKLVLTHGDLSNLNMMVKGDKVVGLLDWEIARWLPPYWEYTCAKCINSQNVFWAEEVDKFLEPMPYELKMEGIRQKYFSAL</sequence>
<comment type="caution">
    <text evidence="2">The sequence shown here is derived from an EMBL/GenBank/DDBJ whole genome shotgun (WGS) entry which is preliminary data.</text>
</comment>
<dbReference type="PANTHER" id="PTHR21310">
    <property type="entry name" value="AMINOGLYCOSIDE PHOSPHOTRANSFERASE-RELATED-RELATED"/>
    <property type="match status" value="1"/>
</dbReference>
<dbReference type="InterPro" id="IPR002575">
    <property type="entry name" value="Aminoglycoside_PTrfase"/>
</dbReference>
<reference evidence="2 3" key="1">
    <citation type="journal article" date="2024" name="IMA Fungus">
        <title>Apiospora arundinis, a panoply of carbohydrate-active enzymes and secondary metabolites.</title>
        <authorList>
            <person name="Sorensen T."/>
            <person name="Petersen C."/>
            <person name="Muurmann A.T."/>
            <person name="Christiansen J.V."/>
            <person name="Brundto M.L."/>
            <person name="Overgaard C.K."/>
            <person name="Boysen A.T."/>
            <person name="Wollenberg R.D."/>
            <person name="Larsen T.O."/>
            <person name="Sorensen J.L."/>
            <person name="Nielsen K.L."/>
            <person name="Sondergaard T.E."/>
        </authorList>
    </citation>
    <scope>NUCLEOTIDE SEQUENCE [LARGE SCALE GENOMIC DNA]</scope>
    <source>
        <strain evidence="2 3">AAU 773</strain>
    </source>
</reference>
<keyword evidence="3" id="KW-1185">Reference proteome</keyword>